<dbReference type="InterPro" id="IPR000073">
    <property type="entry name" value="AB_hydrolase_1"/>
</dbReference>
<dbReference type="Gene3D" id="3.40.50.1820">
    <property type="entry name" value="alpha/beta hydrolase"/>
    <property type="match status" value="1"/>
</dbReference>
<organism evidence="2 3">
    <name type="scientific">Microbotryum intermedium</name>
    <dbReference type="NCBI Taxonomy" id="269621"/>
    <lineage>
        <taxon>Eukaryota</taxon>
        <taxon>Fungi</taxon>
        <taxon>Dikarya</taxon>
        <taxon>Basidiomycota</taxon>
        <taxon>Pucciniomycotina</taxon>
        <taxon>Microbotryomycetes</taxon>
        <taxon>Microbotryales</taxon>
        <taxon>Microbotryaceae</taxon>
        <taxon>Microbotryum</taxon>
    </lineage>
</organism>
<protein>
    <submittedName>
        <fullName evidence="2">BQ2448_7754 protein</fullName>
    </submittedName>
</protein>
<dbReference type="STRING" id="269621.A0A238FNG9"/>
<dbReference type="Pfam" id="PF00561">
    <property type="entry name" value="Abhydrolase_1"/>
    <property type="match status" value="1"/>
</dbReference>
<dbReference type="InterPro" id="IPR050471">
    <property type="entry name" value="AB_hydrolase"/>
</dbReference>
<dbReference type="PANTHER" id="PTHR43433:SF5">
    <property type="entry name" value="AB HYDROLASE-1 DOMAIN-CONTAINING PROTEIN"/>
    <property type="match status" value="1"/>
</dbReference>
<gene>
    <name evidence="2" type="ORF">BQ2448_7754</name>
</gene>
<dbReference type="PRINTS" id="PR00111">
    <property type="entry name" value="ABHYDROLASE"/>
</dbReference>
<evidence type="ECO:0000259" key="1">
    <source>
        <dbReference type="Pfam" id="PF00561"/>
    </source>
</evidence>
<sequence>MAAVPDVEYPVTVFDPATTLRKGFCTVCTKSSRDPARHKLYYEIHGDPSPESKRLVFIMGLNNSSFAWQAQVDHFGRSKGVQARHFCFFGVLVFDNRGVGSSDAPRGLYKTSEMAQDTVELLDYLEWTEEKSLNVVGVSMGGMTALELATLIPSRINSLILTSTKSGTAFDLPKLPVINMFARLSFGLFKDVSQAVDLVCSVLFPKEYLDSIDEKTGKTHREIHSENFIQRFAITKRQTVAGRIGQMGAVFKHHVSEDRLETIGKTISKVHIIHGDQDMLVDFQRGKDLHATIPGSHFKEVKGGGHALPSQISVEYNAWIESIISEP</sequence>
<evidence type="ECO:0000313" key="3">
    <source>
        <dbReference type="Proteomes" id="UP000198372"/>
    </source>
</evidence>
<dbReference type="PANTHER" id="PTHR43433">
    <property type="entry name" value="HYDROLASE, ALPHA/BETA FOLD FAMILY PROTEIN"/>
    <property type="match status" value="1"/>
</dbReference>
<dbReference type="AlphaFoldDB" id="A0A238FNG9"/>
<dbReference type="Proteomes" id="UP000198372">
    <property type="component" value="Unassembled WGS sequence"/>
</dbReference>
<accession>A0A238FNG9</accession>
<feature type="domain" description="AB hydrolase-1" evidence="1">
    <location>
        <begin position="54"/>
        <end position="174"/>
    </location>
</feature>
<dbReference type="OrthoDB" id="19657at2759"/>
<dbReference type="SUPFAM" id="SSF53474">
    <property type="entry name" value="alpha/beta-Hydrolases"/>
    <property type="match status" value="1"/>
</dbReference>
<reference evidence="3" key="1">
    <citation type="submission" date="2016-09" db="EMBL/GenBank/DDBJ databases">
        <authorList>
            <person name="Jeantristanb JTB J.-T."/>
            <person name="Ricardo R."/>
        </authorList>
    </citation>
    <scope>NUCLEOTIDE SEQUENCE [LARGE SCALE GENOMIC DNA]</scope>
</reference>
<proteinExistence type="predicted"/>
<dbReference type="EMBL" id="FMSP01000023">
    <property type="protein sequence ID" value="SCV74725.1"/>
    <property type="molecule type" value="Genomic_DNA"/>
</dbReference>
<keyword evidence="3" id="KW-1185">Reference proteome</keyword>
<dbReference type="InterPro" id="IPR029058">
    <property type="entry name" value="AB_hydrolase_fold"/>
</dbReference>
<name>A0A238FNG9_9BASI</name>
<evidence type="ECO:0000313" key="2">
    <source>
        <dbReference type="EMBL" id="SCV74725.1"/>
    </source>
</evidence>